<dbReference type="GO" id="GO:0005524">
    <property type="term" value="F:ATP binding"/>
    <property type="evidence" value="ECO:0007669"/>
    <property type="project" value="UniProtKB-KW"/>
</dbReference>
<comment type="catalytic activity">
    <reaction evidence="5 6">
        <text>NAD(+) + ATP = ADP + NADP(+) + H(+)</text>
        <dbReference type="Rhea" id="RHEA:18629"/>
        <dbReference type="ChEBI" id="CHEBI:15378"/>
        <dbReference type="ChEBI" id="CHEBI:30616"/>
        <dbReference type="ChEBI" id="CHEBI:57540"/>
        <dbReference type="ChEBI" id="CHEBI:58349"/>
        <dbReference type="ChEBI" id="CHEBI:456216"/>
        <dbReference type="EC" id="2.7.1.23"/>
    </reaction>
</comment>
<dbReference type="RefSeq" id="WP_015396488.1">
    <property type="nucleotide sequence ID" value="NC_020294.1"/>
</dbReference>
<dbReference type="InterPro" id="IPR017438">
    <property type="entry name" value="ATP-NAD_kinase_N"/>
</dbReference>
<dbReference type="STRING" id="1208919.CDSE_0825"/>
<keyword evidence="1 6" id="KW-0808">Transferase</keyword>
<dbReference type="HAMAP" id="MF_00361">
    <property type="entry name" value="NAD_kinase"/>
    <property type="match status" value="1"/>
</dbReference>
<keyword evidence="6" id="KW-0963">Cytoplasm</keyword>
<keyword evidence="4 6" id="KW-0520">NAD</keyword>
<feature type="binding site" evidence="6">
    <location>
        <position position="174"/>
    </location>
    <ligand>
        <name>NAD(+)</name>
        <dbReference type="ChEBI" id="CHEBI:57540"/>
    </ligand>
</feature>
<evidence type="ECO:0000256" key="2">
    <source>
        <dbReference type="ARBA" id="ARBA00022777"/>
    </source>
</evidence>
<protein>
    <recommendedName>
        <fullName evidence="6">NAD kinase</fullName>
        <ecNumber evidence="6">2.7.1.23</ecNumber>
    </recommendedName>
    <alternativeName>
        <fullName evidence="6">ATP-dependent NAD kinase</fullName>
    </alternativeName>
</protein>
<feature type="binding site" evidence="6">
    <location>
        <position position="176"/>
    </location>
    <ligand>
        <name>NAD(+)</name>
        <dbReference type="ChEBI" id="CHEBI:57540"/>
    </ligand>
</feature>
<dbReference type="GO" id="GO:0005737">
    <property type="term" value="C:cytoplasm"/>
    <property type="evidence" value="ECO:0007669"/>
    <property type="project" value="UniProtKB-SubCell"/>
</dbReference>
<comment type="caution">
    <text evidence="6">Lacks conserved residue(s) required for the propagation of feature annotation.</text>
</comment>
<evidence type="ECO:0000313" key="8">
    <source>
        <dbReference type="Proteomes" id="UP000011547"/>
    </source>
</evidence>
<keyword evidence="3 6" id="KW-0521">NADP</keyword>
<feature type="active site" description="Proton acceptor" evidence="6">
    <location>
        <position position="72"/>
    </location>
</feature>
<dbReference type="EMBL" id="CP003803">
    <property type="protein sequence ID" value="AGF47077.1"/>
    <property type="molecule type" value="Genomic_DNA"/>
</dbReference>
<feature type="binding site" evidence="6">
    <location>
        <begin position="146"/>
        <end position="147"/>
    </location>
    <ligand>
        <name>NAD(+)</name>
        <dbReference type="ChEBI" id="CHEBI:57540"/>
    </ligand>
</feature>
<dbReference type="Pfam" id="PF20143">
    <property type="entry name" value="NAD_kinase_C"/>
    <property type="match status" value="1"/>
</dbReference>
<comment type="similarity">
    <text evidence="6">Belongs to the NAD kinase family.</text>
</comment>
<dbReference type="eggNOG" id="COG0061">
    <property type="taxonomic scope" value="Bacteria"/>
</dbReference>
<dbReference type="InterPro" id="IPR017437">
    <property type="entry name" value="ATP-NAD_kinase_PpnK-typ_C"/>
</dbReference>
<dbReference type="Pfam" id="PF01513">
    <property type="entry name" value="NAD_kinase"/>
    <property type="match status" value="1"/>
</dbReference>
<evidence type="ECO:0000256" key="3">
    <source>
        <dbReference type="ARBA" id="ARBA00022857"/>
    </source>
</evidence>
<dbReference type="PANTHER" id="PTHR20275">
    <property type="entry name" value="NAD KINASE"/>
    <property type="match status" value="1"/>
</dbReference>
<dbReference type="GO" id="GO:0046872">
    <property type="term" value="F:metal ion binding"/>
    <property type="evidence" value="ECO:0007669"/>
    <property type="project" value="UniProtKB-UniRule"/>
</dbReference>
<dbReference type="GO" id="GO:0019674">
    <property type="term" value="P:NAD+ metabolic process"/>
    <property type="evidence" value="ECO:0007669"/>
    <property type="project" value="InterPro"/>
</dbReference>
<comment type="cofactor">
    <cofactor evidence="6">
        <name>a divalent metal cation</name>
        <dbReference type="ChEBI" id="CHEBI:60240"/>
    </cofactor>
</comment>
<name>M1LMX6_9PROT</name>
<dbReference type="NCBIfam" id="NF002561">
    <property type="entry name" value="PRK02155.1"/>
    <property type="match status" value="1"/>
</dbReference>
<dbReference type="Proteomes" id="UP000011547">
    <property type="component" value="Chromosome"/>
</dbReference>
<feature type="binding site" evidence="6">
    <location>
        <position position="211"/>
    </location>
    <ligand>
        <name>NAD(+)</name>
        <dbReference type="ChEBI" id="CHEBI:57540"/>
    </ligand>
</feature>
<evidence type="ECO:0000256" key="5">
    <source>
        <dbReference type="ARBA" id="ARBA00047925"/>
    </source>
</evidence>
<dbReference type="Gene3D" id="2.60.200.30">
    <property type="entry name" value="Probable inorganic polyphosphate/atp-NAD kinase, domain 2"/>
    <property type="match status" value="1"/>
</dbReference>
<dbReference type="HOGENOM" id="CLU_008831_0_1_4"/>
<dbReference type="EC" id="2.7.1.23" evidence="6"/>
<gene>
    <name evidence="6" type="primary">nadK</name>
    <name evidence="7" type="ORF">CDSE_0825</name>
</gene>
<feature type="binding site" evidence="6">
    <location>
        <begin position="187"/>
        <end position="192"/>
    </location>
    <ligand>
        <name>NAD(+)</name>
        <dbReference type="ChEBI" id="CHEBI:57540"/>
    </ligand>
</feature>
<dbReference type="OrthoDB" id="9774737at2"/>
<dbReference type="PATRIC" id="fig|1208919.3.peg.518"/>
<reference evidence="7 8" key="1">
    <citation type="journal article" date="2013" name="Genome Biol. Evol.">
        <title>Genome evolution and phylogenomic analysis of candidatus kinetoplastibacterium, the betaproteobacterial endosymbionts of strigomonas and angomonas.</title>
        <authorList>
            <person name="Alves J.M."/>
            <person name="Serrano M.G."/>
            <person name="Maia da Silva F."/>
            <person name="Voegtly L.J."/>
            <person name="Matveyev A.V."/>
            <person name="Teixeira M.M."/>
            <person name="Camargo E.P."/>
            <person name="Buck G.A."/>
        </authorList>
    </citation>
    <scope>NUCLEOTIDE SEQUENCE [LARGE SCALE GENOMIC DNA]</scope>
    <source>
        <strain evidence="7 8">TCC079E</strain>
    </source>
</reference>
<dbReference type="InterPro" id="IPR016064">
    <property type="entry name" value="NAD/diacylglycerol_kinase_sf"/>
</dbReference>
<evidence type="ECO:0000313" key="7">
    <source>
        <dbReference type="EMBL" id="AGF47077.1"/>
    </source>
</evidence>
<keyword evidence="2 6" id="KW-0418">Kinase</keyword>
<keyword evidence="6" id="KW-0547">Nucleotide-binding</keyword>
<dbReference type="InterPro" id="IPR002504">
    <property type="entry name" value="NADK"/>
</dbReference>
<evidence type="ECO:0000256" key="4">
    <source>
        <dbReference type="ARBA" id="ARBA00023027"/>
    </source>
</evidence>
<evidence type="ECO:0000256" key="6">
    <source>
        <dbReference type="HAMAP-Rule" id="MF_00361"/>
    </source>
</evidence>
<feature type="binding site" evidence="6">
    <location>
        <position position="249"/>
    </location>
    <ligand>
        <name>NAD(+)</name>
        <dbReference type="ChEBI" id="CHEBI:57540"/>
    </ligand>
</feature>
<comment type="subcellular location">
    <subcellularLocation>
        <location evidence="6">Cytoplasm</location>
    </subcellularLocation>
</comment>
<comment type="function">
    <text evidence="6">Involved in the regulation of the intracellular balance of NAD and NADP, and is a key enzyme in the biosynthesis of NADP. Catalyzes specifically the phosphorylation on 2'-hydroxyl of the adenosine moiety of NAD to yield NADP.</text>
</comment>
<dbReference type="AlphaFoldDB" id="M1LMX6"/>
<feature type="binding site" evidence="6">
    <location>
        <begin position="72"/>
        <end position="73"/>
    </location>
    <ligand>
        <name>NAD(+)</name>
        <dbReference type="ChEBI" id="CHEBI:57540"/>
    </ligand>
</feature>
<dbReference type="GO" id="GO:0006741">
    <property type="term" value="P:NADP+ biosynthetic process"/>
    <property type="evidence" value="ECO:0007669"/>
    <property type="project" value="UniProtKB-UniRule"/>
</dbReference>
<dbReference type="SUPFAM" id="SSF111331">
    <property type="entry name" value="NAD kinase/diacylglycerol kinase-like"/>
    <property type="match status" value="1"/>
</dbReference>
<dbReference type="Gene3D" id="3.40.50.10330">
    <property type="entry name" value="Probable inorganic polyphosphate/atp-NAD kinase, domain 1"/>
    <property type="match status" value="1"/>
</dbReference>
<dbReference type="PANTHER" id="PTHR20275:SF0">
    <property type="entry name" value="NAD KINASE"/>
    <property type="match status" value="1"/>
</dbReference>
<accession>M1LMX6</accession>
<dbReference type="KEGG" id="kde:CDSE_0825"/>
<organism evidence="7 8">
    <name type="scientific">Candidatus Kinetoplastidibacterium desouzai TCC079E</name>
    <dbReference type="NCBI Taxonomy" id="1208919"/>
    <lineage>
        <taxon>Bacteria</taxon>
        <taxon>Pseudomonadati</taxon>
        <taxon>Pseudomonadota</taxon>
        <taxon>Betaproteobacteria</taxon>
        <taxon>Candidatus Kinetoplastidibacterium</taxon>
    </lineage>
</organism>
<proteinExistence type="inferred from homology"/>
<sequence length="300" mass="32706">MNFPTIALIGRYQDAGLDTPLKAIAQVLKETGREVLIESITASNTGLRAYNNIASIEDIGRKANLAIITGGDGTVLSAARHLAPYGVPILGINHGRLGFITSIPMDETFKAIMSIMDGSYISEERILLEGKVWHKGKQIYSNTALNDVVLNRSGVGGMIEVKVELNDVFMYTQRADGLIIATPTGSTAYALSSNGPILHPELSAMVLVAVAPQTLSNRPVVIPYDGILKMTLITVGRTEIGASVHFDMQTLSELYPGDYITVQKSKYKAKFIHPEGYSFFSTLRQKLNWNVMPISSEMIE</sequence>
<keyword evidence="8" id="KW-1185">Reference proteome</keyword>
<dbReference type="GO" id="GO:0003951">
    <property type="term" value="F:NAD+ kinase activity"/>
    <property type="evidence" value="ECO:0007669"/>
    <property type="project" value="UniProtKB-UniRule"/>
</dbReference>
<keyword evidence="6" id="KW-0067">ATP-binding</keyword>
<dbReference type="GO" id="GO:0051287">
    <property type="term" value="F:NAD binding"/>
    <property type="evidence" value="ECO:0007669"/>
    <property type="project" value="UniProtKB-ARBA"/>
</dbReference>
<evidence type="ECO:0000256" key="1">
    <source>
        <dbReference type="ARBA" id="ARBA00022679"/>
    </source>
</evidence>